<dbReference type="GO" id="GO:0004672">
    <property type="term" value="F:protein kinase activity"/>
    <property type="evidence" value="ECO:0007669"/>
    <property type="project" value="UniProtKB-ARBA"/>
</dbReference>
<feature type="compositionally biased region" description="Polar residues" evidence="2">
    <location>
        <begin position="309"/>
        <end position="321"/>
    </location>
</feature>
<keyword evidence="3" id="KW-1133">Transmembrane helix</keyword>
<feature type="domain" description="HPt" evidence="4">
    <location>
        <begin position="403"/>
        <end position="479"/>
    </location>
</feature>
<feature type="region of interest" description="Disordered" evidence="2">
    <location>
        <begin position="270"/>
        <end position="352"/>
    </location>
</feature>
<reference evidence="5 6" key="1">
    <citation type="submission" date="2019-09" db="EMBL/GenBank/DDBJ databases">
        <title>Whole genome sequence of Vibrio fortis.</title>
        <authorList>
            <person name="Das S.K."/>
        </authorList>
    </citation>
    <scope>NUCLEOTIDE SEQUENCE [LARGE SCALE GENOMIC DNA]</scope>
    <source>
        <strain evidence="5 6">AN60</strain>
    </source>
</reference>
<dbReference type="Gene3D" id="1.20.120.160">
    <property type="entry name" value="HPT domain"/>
    <property type="match status" value="1"/>
</dbReference>
<dbReference type="InterPro" id="IPR036641">
    <property type="entry name" value="HPT_dom_sf"/>
</dbReference>
<organism evidence="5 6">
    <name type="scientific">Vibrio fortis</name>
    <dbReference type="NCBI Taxonomy" id="212667"/>
    <lineage>
        <taxon>Bacteria</taxon>
        <taxon>Pseudomonadati</taxon>
        <taxon>Pseudomonadota</taxon>
        <taxon>Gammaproteobacteria</taxon>
        <taxon>Vibrionales</taxon>
        <taxon>Vibrionaceae</taxon>
        <taxon>Vibrio</taxon>
    </lineage>
</organism>
<dbReference type="Proteomes" id="UP000326789">
    <property type="component" value="Unassembled WGS sequence"/>
</dbReference>
<evidence type="ECO:0000313" key="6">
    <source>
        <dbReference type="Proteomes" id="UP000326789"/>
    </source>
</evidence>
<keyword evidence="3" id="KW-0472">Membrane</keyword>
<gene>
    <name evidence="5" type="ORF">F2P58_04530</name>
</gene>
<keyword evidence="1" id="KW-0902">Two-component regulatory system</keyword>
<evidence type="ECO:0000256" key="2">
    <source>
        <dbReference type="SAM" id="MobiDB-lite"/>
    </source>
</evidence>
<dbReference type="SUPFAM" id="SSF47226">
    <property type="entry name" value="Histidine-containing phosphotransfer domain, HPT domain"/>
    <property type="match status" value="1"/>
</dbReference>
<evidence type="ECO:0000256" key="1">
    <source>
        <dbReference type="ARBA" id="ARBA00023012"/>
    </source>
</evidence>
<sequence>MELSVTPQPTIKRSTKIIALVLIAWLIPTLMLLSLSRAYNQSLEQIEELGIRVTELRQSLYFSEPLRVSRINDMALDAQLVYSLRLQVESDYKNAWIRPDVNQLLYVVDQFLEKFNEFTPIESQVQYLVDDIKALRGDPNTSAQMLPLLNQFGTVVFQAMYSENHTSSSIYRAFDAILEQSYQLEDDEQDALQQLLADASSLLGNYAQLNYLVDRIKKNSVNEQIIALENQYHSGQFYMLTSLAFLSALAFCCLAFARLKSHATVVNDHEQPLHSDSEPTESQSTANDNQVSSSFTSESLDQEDHLESHSISVENQNTPATEKTIVEVPSNGMHSGGVDASTSNNSPSSLAAGSTVVDMDNVVPLQQKEESTASVDLDDDKPVIDIDEMLETLDGDDESVVLLLNVFVEDHANDFNKFMELKTDDEVTAARVVHSLKGVAGSIKASRLAAISTSVEAKMKQSKPIEDSDLQELELAIGATVEAARDHLAKHG</sequence>
<keyword evidence="3" id="KW-0812">Transmembrane</keyword>
<feature type="compositionally biased region" description="Polar residues" evidence="2">
    <location>
        <begin position="340"/>
        <end position="352"/>
    </location>
</feature>
<dbReference type="Pfam" id="PF01627">
    <property type="entry name" value="Hpt"/>
    <property type="match status" value="1"/>
</dbReference>
<evidence type="ECO:0000259" key="4">
    <source>
        <dbReference type="Pfam" id="PF01627"/>
    </source>
</evidence>
<dbReference type="AlphaFoldDB" id="A0A5N3R889"/>
<feature type="compositionally biased region" description="Polar residues" evidence="2">
    <location>
        <begin position="280"/>
        <end position="299"/>
    </location>
</feature>
<dbReference type="RefSeq" id="WP_150869013.1">
    <property type="nucleotide sequence ID" value="NZ_VWSE01000003.1"/>
</dbReference>
<dbReference type="GO" id="GO:0000160">
    <property type="term" value="P:phosphorelay signal transduction system"/>
    <property type="evidence" value="ECO:0007669"/>
    <property type="project" value="UniProtKB-KW"/>
</dbReference>
<dbReference type="EMBL" id="VWSE01000003">
    <property type="protein sequence ID" value="KAB0290202.1"/>
    <property type="molecule type" value="Genomic_DNA"/>
</dbReference>
<protein>
    <submittedName>
        <fullName evidence="5">Hpt domain-containing protein</fullName>
    </submittedName>
</protein>
<comment type="caution">
    <text evidence="5">The sequence shown here is derived from an EMBL/GenBank/DDBJ whole genome shotgun (WGS) entry which is preliminary data.</text>
</comment>
<evidence type="ECO:0000256" key="3">
    <source>
        <dbReference type="SAM" id="Phobius"/>
    </source>
</evidence>
<name>A0A5N3R889_9VIBR</name>
<dbReference type="InterPro" id="IPR008207">
    <property type="entry name" value="Sig_transdc_His_kin_Hpt_dom"/>
</dbReference>
<feature type="transmembrane region" description="Helical" evidence="3">
    <location>
        <begin position="17"/>
        <end position="35"/>
    </location>
</feature>
<accession>A0A5N3R889</accession>
<proteinExistence type="predicted"/>
<evidence type="ECO:0000313" key="5">
    <source>
        <dbReference type="EMBL" id="KAB0290202.1"/>
    </source>
</evidence>